<dbReference type="EMBL" id="LAFY01000524">
    <property type="protein sequence ID" value="KJX97179.1"/>
    <property type="molecule type" value="Genomic_DNA"/>
</dbReference>
<proteinExistence type="predicted"/>
<sequence length="176" mass="19990">MRIVFKDGTITKAQLPIAFLGVFSSKGVIHNHRMQIGRPAVTRKSGTENAWGYVCIAATYTLCSGDKLRELFRSYRKEDYFGYNKQRVYNYCRSGRTDGQSFRKNGANGAKAGQPAAAMFTIDEDEGIEVDWEIVQWPTIVDQDRVTPKLLDHITADIDDYELQVPEVVREAIRAY</sequence>
<name>A0A0F4GIB3_9PEZI</name>
<organism evidence="1 2">
    <name type="scientific">Zymoseptoria brevis</name>
    <dbReference type="NCBI Taxonomy" id="1047168"/>
    <lineage>
        <taxon>Eukaryota</taxon>
        <taxon>Fungi</taxon>
        <taxon>Dikarya</taxon>
        <taxon>Ascomycota</taxon>
        <taxon>Pezizomycotina</taxon>
        <taxon>Dothideomycetes</taxon>
        <taxon>Dothideomycetidae</taxon>
        <taxon>Mycosphaerellales</taxon>
        <taxon>Mycosphaerellaceae</taxon>
        <taxon>Zymoseptoria</taxon>
    </lineage>
</organism>
<evidence type="ECO:0000313" key="2">
    <source>
        <dbReference type="Proteomes" id="UP000033647"/>
    </source>
</evidence>
<dbReference type="Proteomes" id="UP000033647">
    <property type="component" value="Unassembled WGS sequence"/>
</dbReference>
<reference evidence="1 2" key="1">
    <citation type="submission" date="2015-03" db="EMBL/GenBank/DDBJ databases">
        <title>RNA-seq based gene annotation and comparative genomics of four Zymoseptoria species reveal species-specific pathogenicity related genes and transposable element activity.</title>
        <authorList>
            <person name="Grandaubert J."/>
            <person name="Bhattacharyya A."/>
            <person name="Stukenbrock E.H."/>
        </authorList>
    </citation>
    <scope>NUCLEOTIDE SEQUENCE [LARGE SCALE GENOMIC DNA]</scope>
    <source>
        <strain evidence="1 2">Zb18110</strain>
    </source>
</reference>
<evidence type="ECO:0000313" key="1">
    <source>
        <dbReference type="EMBL" id="KJX97179.1"/>
    </source>
</evidence>
<protein>
    <submittedName>
        <fullName evidence="1">Uncharacterized protein</fullName>
    </submittedName>
</protein>
<keyword evidence="2" id="KW-1185">Reference proteome</keyword>
<comment type="caution">
    <text evidence="1">The sequence shown here is derived from an EMBL/GenBank/DDBJ whole genome shotgun (WGS) entry which is preliminary data.</text>
</comment>
<accession>A0A0F4GIB3</accession>
<gene>
    <name evidence="1" type="ORF">TI39_contig532g00001</name>
</gene>
<dbReference type="AlphaFoldDB" id="A0A0F4GIB3"/>